<accession>A0A2T5G4X7</accession>
<evidence type="ECO:0000256" key="1">
    <source>
        <dbReference type="ARBA" id="ARBA00010254"/>
    </source>
</evidence>
<dbReference type="NCBIfam" id="TIGR03635">
    <property type="entry name" value="uS17_bact"/>
    <property type="match status" value="1"/>
</dbReference>
<dbReference type="SUPFAM" id="SSF50249">
    <property type="entry name" value="Nucleic acid-binding proteins"/>
    <property type="match status" value="1"/>
</dbReference>
<dbReference type="GO" id="GO:0006412">
    <property type="term" value="P:translation"/>
    <property type="evidence" value="ECO:0007669"/>
    <property type="project" value="UniProtKB-UniRule"/>
</dbReference>
<dbReference type="PANTHER" id="PTHR10744">
    <property type="entry name" value="40S RIBOSOMAL PROTEIN S11 FAMILY MEMBER"/>
    <property type="match status" value="1"/>
</dbReference>
<keyword evidence="2 6" id="KW-0699">rRNA-binding</keyword>
<evidence type="ECO:0000256" key="7">
    <source>
        <dbReference type="RuleBase" id="RU003872"/>
    </source>
</evidence>
<dbReference type="PROSITE" id="PS00056">
    <property type="entry name" value="RIBOSOMAL_S17"/>
    <property type="match status" value="1"/>
</dbReference>
<dbReference type="CDD" id="cd00364">
    <property type="entry name" value="Ribosomal_uS17"/>
    <property type="match status" value="1"/>
</dbReference>
<dbReference type="Gene3D" id="2.40.50.140">
    <property type="entry name" value="Nucleic acid-binding proteins"/>
    <property type="match status" value="1"/>
</dbReference>
<name>A0A2T5G4X7_9BACL</name>
<dbReference type="NCBIfam" id="NF004123">
    <property type="entry name" value="PRK05610.1"/>
    <property type="match status" value="1"/>
</dbReference>
<dbReference type="AlphaFoldDB" id="A0A2T5G4X7"/>
<dbReference type="InterPro" id="IPR019984">
    <property type="entry name" value="Ribosomal_uS17_bact/chlr"/>
</dbReference>
<gene>
    <name evidence="6" type="primary">rpsQ</name>
    <name evidence="8" type="ORF">BLITH_0066</name>
</gene>
<reference evidence="8 9" key="1">
    <citation type="submission" date="2017-08" db="EMBL/GenBank/DDBJ databases">
        <title>Burning lignite coal seam in the remote Altai Mountains harbors a hydrogen-driven thermophilic microbial community.</title>
        <authorList>
            <person name="Kadnikov V.V."/>
            <person name="Mardanov A.V."/>
            <person name="Ivasenko D."/>
            <person name="Beletsky A.V."/>
            <person name="Karnachuk O.V."/>
            <person name="Ravin N.V."/>
        </authorList>
    </citation>
    <scope>NUCLEOTIDE SEQUENCE [LARGE SCALE GENOMIC DNA]</scope>
    <source>
        <strain evidence="8">AL31</strain>
    </source>
</reference>
<dbReference type="HAMAP" id="MF_01345_B">
    <property type="entry name" value="Ribosomal_uS17_B"/>
    <property type="match status" value="1"/>
</dbReference>
<dbReference type="InterPro" id="IPR000266">
    <property type="entry name" value="Ribosomal_uS17"/>
</dbReference>
<comment type="function">
    <text evidence="6">One of the primary rRNA binding proteins, it binds specifically to the 5'-end of 16S ribosomal RNA.</text>
</comment>
<proteinExistence type="inferred from homology"/>
<dbReference type="GO" id="GO:0019843">
    <property type="term" value="F:rRNA binding"/>
    <property type="evidence" value="ECO:0007669"/>
    <property type="project" value="UniProtKB-UniRule"/>
</dbReference>
<dbReference type="EMBL" id="PEBW01000006">
    <property type="protein sequence ID" value="PTQ51240.1"/>
    <property type="molecule type" value="Genomic_DNA"/>
</dbReference>
<comment type="subunit">
    <text evidence="6">Part of the 30S ribosomal subunit.</text>
</comment>
<evidence type="ECO:0000256" key="3">
    <source>
        <dbReference type="ARBA" id="ARBA00022884"/>
    </source>
</evidence>
<comment type="similarity">
    <text evidence="1 6 7">Belongs to the universal ribosomal protein uS17 family.</text>
</comment>
<dbReference type="GO" id="GO:0022627">
    <property type="term" value="C:cytosolic small ribosomal subunit"/>
    <property type="evidence" value="ECO:0007669"/>
    <property type="project" value="UniProtKB-UniRule"/>
</dbReference>
<dbReference type="GO" id="GO:0003735">
    <property type="term" value="F:structural constituent of ribosome"/>
    <property type="evidence" value="ECO:0007669"/>
    <property type="project" value="UniProtKB-UniRule"/>
</dbReference>
<keyword evidence="4 6" id="KW-0689">Ribosomal protein</keyword>
<sequence length="117" mass="13626">MKGVTEDRKESTKERGRRRVLEGVVVSAKMEKTITVRVDRVVHHPIYKKAIVRSKKYLVHDERSEARVGDRVRIVETRPLSRRKHFRLLEIVERPKGGELRVVDKHQAEEAPEPAAE</sequence>
<comment type="caution">
    <text evidence="8">The sequence shown here is derived from an EMBL/GenBank/DDBJ whole genome shotgun (WGS) entry which is preliminary data.</text>
</comment>
<dbReference type="PRINTS" id="PR00973">
    <property type="entry name" value="RIBOSOMALS17"/>
</dbReference>
<evidence type="ECO:0000256" key="4">
    <source>
        <dbReference type="ARBA" id="ARBA00022980"/>
    </source>
</evidence>
<protein>
    <recommendedName>
        <fullName evidence="6">Small ribosomal subunit protein uS17</fullName>
    </recommendedName>
</protein>
<keyword evidence="3 6" id="KW-0694">RNA-binding</keyword>
<dbReference type="InterPro" id="IPR019979">
    <property type="entry name" value="Ribosomal_uS17_CS"/>
</dbReference>
<evidence type="ECO:0000256" key="6">
    <source>
        <dbReference type="HAMAP-Rule" id="MF_01345"/>
    </source>
</evidence>
<dbReference type="Pfam" id="PF00366">
    <property type="entry name" value="Ribosomal_S17"/>
    <property type="match status" value="1"/>
</dbReference>
<dbReference type="Proteomes" id="UP000244016">
    <property type="component" value="Unassembled WGS sequence"/>
</dbReference>
<dbReference type="InterPro" id="IPR012340">
    <property type="entry name" value="NA-bd_OB-fold"/>
</dbReference>
<evidence type="ECO:0000313" key="8">
    <source>
        <dbReference type="EMBL" id="PTQ51240.1"/>
    </source>
</evidence>
<organism evidence="8 9">
    <name type="scientific">Brockia lithotrophica</name>
    <dbReference type="NCBI Taxonomy" id="933949"/>
    <lineage>
        <taxon>Bacteria</taxon>
        <taxon>Bacillati</taxon>
        <taxon>Bacillota</taxon>
        <taxon>Bacilli</taxon>
        <taxon>Bacillales</taxon>
        <taxon>Bacillales Family X. Incertae Sedis</taxon>
        <taxon>Brockia</taxon>
    </lineage>
</organism>
<dbReference type="PANTHER" id="PTHR10744:SF1">
    <property type="entry name" value="SMALL RIBOSOMAL SUBUNIT PROTEIN US17M"/>
    <property type="match status" value="1"/>
</dbReference>
<evidence type="ECO:0000256" key="5">
    <source>
        <dbReference type="ARBA" id="ARBA00023274"/>
    </source>
</evidence>
<evidence type="ECO:0000256" key="2">
    <source>
        <dbReference type="ARBA" id="ARBA00022730"/>
    </source>
</evidence>
<evidence type="ECO:0000313" key="9">
    <source>
        <dbReference type="Proteomes" id="UP000244016"/>
    </source>
</evidence>
<keyword evidence="5 6" id="KW-0687">Ribonucleoprotein</keyword>